<evidence type="ECO:0000256" key="14">
    <source>
        <dbReference type="ARBA" id="ARBA00023306"/>
    </source>
</evidence>
<feature type="active site" description="Proton donor" evidence="17">
    <location>
        <position position="315"/>
    </location>
</feature>
<dbReference type="RefSeq" id="WP_232057684.1">
    <property type="nucleotide sequence ID" value="NZ_BAAANU010000042.1"/>
</dbReference>
<dbReference type="PANTHER" id="PTHR21071">
    <property type="entry name" value="UDP-N-ACETYLENOLPYRUVOYLGLUCOSAMINE REDUCTASE"/>
    <property type="match status" value="1"/>
</dbReference>
<dbReference type="InterPro" id="IPR016169">
    <property type="entry name" value="FAD-bd_PCMH_sub2"/>
</dbReference>
<evidence type="ECO:0000256" key="3">
    <source>
        <dbReference type="ARBA" id="ARBA00004496"/>
    </source>
</evidence>
<evidence type="ECO:0000256" key="15">
    <source>
        <dbReference type="ARBA" id="ARBA00023316"/>
    </source>
</evidence>
<comment type="function">
    <text evidence="2 17">Cell wall formation.</text>
</comment>
<dbReference type="SUPFAM" id="SSF56194">
    <property type="entry name" value="Uridine diphospho-N-Acetylenolpyruvylglucosamine reductase, MurB, C-terminal domain"/>
    <property type="match status" value="1"/>
</dbReference>
<comment type="caution">
    <text evidence="20">The sequence shown here is derived from an EMBL/GenBank/DDBJ whole genome shotgun (WGS) entry which is preliminary data.</text>
</comment>
<dbReference type="GO" id="GO:0008360">
    <property type="term" value="P:regulation of cell shape"/>
    <property type="evidence" value="ECO:0007669"/>
    <property type="project" value="UniProtKB-KW"/>
</dbReference>
<dbReference type="GO" id="GO:0008762">
    <property type="term" value="F:UDP-N-acetylmuramate dehydrogenase activity"/>
    <property type="evidence" value="ECO:0007669"/>
    <property type="project" value="UniProtKB-UniRule"/>
</dbReference>
<dbReference type="Pfam" id="PF01565">
    <property type="entry name" value="FAD_binding_4"/>
    <property type="match status" value="1"/>
</dbReference>
<comment type="catalytic activity">
    <reaction evidence="16 17">
        <text>UDP-N-acetyl-alpha-D-muramate + NADP(+) = UDP-N-acetyl-3-O-(1-carboxyvinyl)-alpha-D-glucosamine + NADPH + H(+)</text>
        <dbReference type="Rhea" id="RHEA:12248"/>
        <dbReference type="ChEBI" id="CHEBI:15378"/>
        <dbReference type="ChEBI" id="CHEBI:57783"/>
        <dbReference type="ChEBI" id="CHEBI:58349"/>
        <dbReference type="ChEBI" id="CHEBI:68483"/>
        <dbReference type="ChEBI" id="CHEBI:70757"/>
        <dbReference type="EC" id="1.3.1.98"/>
    </reaction>
</comment>
<keyword evidence="8 17" id="KW-0285">Flavoprotein</keyword>
<evidence type="ECO:0000256" key="11">
    <source>
        <dbReference type="ARBA" id="ARBA00022960"/>
    </source>
</evidence>
<sequence>MGGDLETTDAARADAPEPTFADLTTLRVGGPIRRLVDATTQRDLVDFALEAWVDGEPWMVLGGGSNLLVGDEGFDGTVIRIRTRGIEVLAGDDRRSGSDGGASRDQVAGDDRRSRSDEGASRDQVAGDDRGSRSDGGASRDQVDDPASVRIRVQAGEVWDDLVAWTVDRGFAGIEALSGIPGCVGAAPVQNIGAYGQELASTLVAIEFLDEGADAPRRITARELELGYRTSVLKQGLAGIVVSIELDLHDTAAERAVLGETLSRPVAYPQLAGALHVDVGDRVPLARVRESVLELRASKGMVLDPDDPDTSSAGSFFTNPIVNEHTARSLPGDAPRWYVEADPVDEVVPLAAGLEASPLDQFLAHQASLEASEAPTDAAPQPTLVKLSAAWLIEHAGVGRGFRLPGSRAAVSSKHTLALTNRGGASAEEVAQLARFVQSRVQAEFGILLHPEPVVVGLDL</sequence>
<gene>
    <name evidence="17" type="primary">murB</name>
    <name evidence="20" type="ORF">BJ978_000590</name>
</gene>
<dbReference type="InterPro" id="IPR011601">
    <property type="entry name" value="MurB_C"/>
</dbReference>
<keyword evidence="7 17" id="KW-0132">Cell division</keyword>
<dbReference type="EMBL" id="JAMZDY010000001">
    <property type="protein sequence ID" value="MCP2369914.1"/>
    <property type="molecule type" value="Genomic_DNA"/>
</dbReference>
<evidence type="ECO:0000313" key="21">
    <source>
        <dbReference type="Proteomes" id="UP001139722"/>
    </source>
</evidence>
<dbReference type="Gene3D" id="3.90.78.10">
    <property type="entry name" value="UDP-N-acetylenolpyruvoylglucosamine reductase, C-terminal domain"/>
    <property type="match status" value="1"/>
</dbReference>
<accession>A0A9X2H5S5</accession>
<evidence type="ECO:0000259" key="19">
    <source>
        <dbReference type="PROSITE" id="PS51387"/>
    </source>
</evidence>
<feature type="active site" evidence="17">
    <location>
        <position position="229"/>
    </location>
</feature>
<evidence type="ECO:0000313" key="20">
    <source>
        <dbReference type="EMBL" id="MCP2369914.1"/>
    </source>
</evidence>
<evidence type="ECO:0000256" key="1">
    <source>
        <dbReference type="ARBA" id="ARBA00001974"/>
    </source>
</evidence>
<comment type="pathway">
    <text evidence="4 17">Cell wall biogenesis; peptidoglycan biosynthesis.</text>
</comment>
<evidence type="ECO:0000256" key="13">
    <source>
        <dbReference type="ARBA" id="ARBA00023002"/>
    </source>
</evidence>
<evidence type="ECO:0000256" key="8">
    <source>
        <dbReference type="ARBA" id="ARBA00022630"/>
    </source>
</evidence>
<feature type="active site" evidence="17">
    <location>
        <position position="452"/>
    </location>
</feature>
<evidence type="ECO:0000256" key="2">
    <source>
        <dbReference type="ARBA" id="ARBA00003921"/>
    </source>
</evidence>
<dbReference type="EC" id="1.3.1.98" evidence="17"/>
<keyword evidence="15 17" id="KW-0961">Cell wall biogenesis/degradation</keyword>
<feature type="region of interest" description="Disordered" evidence="18">
    <location>
        <begin position="91"/>
        <end position="147"/>
    </location>
</feature>
<dbReference type="InterPro" id="IPR036635">
    <property type="entry name" value="MurB_C_sf"/>
</dbReference>
<keyword evidence="12 17" id="KW-0573">Peptidoglycan synthesis</keyword>
<dbReference type="Gene3D" id="3.30.43.10">
    <property type="entry name" value="Uridine Diphospho-n-acetylenolpyruvylglucosamine Reductase, domain 2"/>
    <property type="match status" value="1"/>
</dbReference>
<keyword evidence="10 17" id="KW-0521">NADP</keyword>
<name>A0A9X2H5S5_9MICO</name>
<feature type="domain" description="FAD-binding PCMH-type" evidence="19">
    <location>
        <begin position="28"/>
        <end position="251"/>
    </location>
</feature>
<evidence type="ECO:0000256" key="6">
    <source>
        <dbReference type="ARBA" id="ARBA00022490"/>
    </source>
</evidence>
<feature type="compositionally biased region" description="Basic and acidic residues" evidence="18">
    <location>
        <begin position="107"/>
        <end position="133"/>
    </location>
</feature>
<dbReference type="GO" id="GO:0009252">
    <property type="term" value="P:peptidoglycan biosynthetic process"/>
    <property type="evidence" value="ECO:0007669"/>
    <property type="project" value="UniProtKB-UniRule"/>
</dbReference>
<dbReference type="PANTHER" id="PTHR21071:SF4">
    <property type="entry name" value="UDP-N-ACETYLENOLPYRUVOYLGLUCOSAMINE REDUCTASE"/>
    <property type="match status" value="1"/>
</dbReference>
<comment type="similarity">
    <text evidence="5 17">Belongs to the MurB family.</text>
</comment>
<evidence type="ECO:0000256" key="10">
    <source>
        <dbReference type="ARBA" id="ARBA00022857"/>
    </source>
</evidence>
<dbReference type="HAMAP" id="MF_00037">
    <property type="entry name" value="MurB"/>
    <property type="match status" value="1"/>
</dbReference>
<dbReference type="InterPro" id="IPR006094">
    <property type="entry name" value="Oxid_FAD_bind_N"/>
</dbReference>
<evidence type="ECO:0000256" key="12">
    <source>
        <dbReference type="ARBA" id="ARBA00022984"/>
    </source>
</evidence>
<evidence type="ECO:0000256" key="9">
    <source>
        <dbReference type="ARBA" id="ARBA00022827"/>
    </source>
</evidence>
<dbReference type="GO" id="GO:0071949">
    <property type="term" value="F:FAD binding"/>
    <property type="evidence" value="ECO:0007669"/>
    <property type="project" value="InterPro"/>
</dbReference>
<dbReference type="NCBIfam" id="NF010478">
    <property type="entry name" value="PRK13903.1"/>
    <property type="match status" value="1"/>
</dbReference>
<evidence type="ECO:0000256" key="17">
    <source>
        <dbReference type="HAMAP-Rule" id="MF_00037"/>
    </source>
</evidence>
<keyword evidence="14 17" id="KW-0131">Cell cycle</keyword>
<proteinExistence type="inferred from homology"/>
<dbReference type="Gene3D" id="3.30.465.10">
    <property type="match status" value="1"/>
</dbReference>
<organism evidence="20 21">
    <name type="scientific">Agromyces terreus</name>
    <dbReference type="NCBI Taxonomy" id="424795"/>
    <lineage>
        <taxon>Bacteria</taxon>
        <taxon>Bacillati</taxon>
        <taxon>Actinomycetota</taxon>
        <taxon>Actinomycetes</taxon>
        <taxon>Micrococcales</taxon>
        <taxon>Microbacteriaceae</taxon>
        <taxon>Agromyces</taxon>
    </lineage>
</organism>
<evidence type="ECO:0000256" key="5">
    <source>
        <dbReference type="ARBA" id="ARBA00010485"/>
    </source>
</evidence>
<protein>
    <recommendedName>
        <fullName evidence="17">UDP-N-acetylenolpyruvoylglucosamine reductase</fullName>
        <ecNumber evidence="17">1.3.1.98</ecNumber>
    </recommendedName>
    <alternativeName>
        <fullName evidence="17">UDP-N-acetylmuramate dehydrogenase</fullName>
    </alternativeName>
</protein>
<dbReference type="GO" id="GO:0071555">
    <property type="term" value="P:cell wall organization"/>
    <property type="evidence" value="ECO:0007669"/>
    <property type="project" value="UniProtKB-KW"/>
</dbReference>
<dbReference type="InterPro" id="IPR003170">
    <property type="entry name" value="MurB"/>
</dbReference>
<comment type="cofactor">
    <cofactor evidence="1 17">
        <name>FAD</name>
        <dbReference type="ChEBI" id="CHEBI:57692"/>
    </cofactor>
</comment>
<keyword evidence="11 17" id="KW-0133">Cell shape</keyword>
<keyword evidence="21" id="KW-1185">Reference proteome</keyword>
<evidence type="ECO:0000256" key="4">
    <source>
        <dbReference type="ARBA" id="ARBA00004752"/>
    </source>
</evidence>
<dbReference type="InterPro" id="IPR016167">
    <property type="entry name" value="FAD-bd_PCMH_sub1"/>
</dbReference>
<dbReference type="PROSITE" id="PS51387">
    <property type="entry name" value="FAD_PCMH"/>
    <property type="match status" value="1"/>
</dbReference>
<evidence type="ECO:0000256" key="18">
    <source>
        <dbReference type="SAM" id="MobiDB-lite"/>
    </source>
</evidence>
<keyword evidence="6 17" id="KW-0963">Cytoplasm</keyword>
<dbReference type="Pfam" id="PF02873">
    <property type="entry name" value="MurB_C"/>
    <property type="match status" value="1"/>
</dbReference>
<dbReference type="AlphaFoldDB" id="A0A9X2H5S5"/>
<dbReference type="SUPFAM" id="SSF56176">
    <property type="entry name" value="FAD-binding/transporter-associated domain-like"/>
    <property type="match status" value="2"/>
</dbReference>
<dbReference type="GO" id="GO:0005829">
    <property type="term" value="C:cytosol"/>
    <property type="evidence" value="ECO:0007669"/>
    <property type="project" value="TreeGrafter"/>
</dbReference>
<dbReference type="Proteomes" id="UP001139722">
    <property type="component" value="Unassembled WGS sequence"/>
</dbReference>
<keyword evidence="9 17" id="KW-0274">FAD</keyword>
<dbReference type="InterPro" id="IPR036318">
    <property type="entry name" value="FAD-bd_PCMH-like_sf"/>
</dbReference>
<dbReference type="InterPro" id="IPR016166">
    <property type="entry name" value="FAD-bd_PCMH"/>
</dbReference>
<reference evidence="20" key="1">
    <citation type="submission" date="2022-06" db="EMBL/GenBank/DDBJ databases">
        <title>Sequencing the genomes of 1000 actinobacteria strains.</title>
        <authorList>
            <person name="Klenk H.-P."/>
        </authorList>
    </citation>
    <scope>NUCLEOTIDE SEQUENCE</scope>
    <source>
        <strain evidence="20">DSM 22016</strain>
    </source>
</reference>
<dbReference type="GO" id="GO:0051301">
    <property type="term" value="P:cell division"/>
    <property type="evidence" value="ECO:0007669"/>
    <property type="project" value="UniProtKB-KW"/>
</dbReference>
<evidence type="ECO:0000256" key="7">
    <source>
        <dbReference type="ARBA" id="ARBA00022618"/>
    </source>
</evidence>
<keyword evidence="13 17" id="KW-0560">Oxidoreductase</keyword>
<comment type="subcellular location">
    <subcellularLocation>
        <location evidence="3 17">Cytoplasm</location>
    </subcellularLocation>
</comment>
<evidence type="ECO:0000256" key="16">
    <source>
        <dbReference type="ARBA" id="ARBA00048914"/>
    </source>
</evidence>